<dbReference type="AlphaFoldDB" id="A0A644Y340"/>
<gene>
    <name evidence="2" type="ORF">SDC9_66995</name>
</gene>
<comment type="caution">
    <text evidence="2">The sequence shown here is derived from an EMBL/GenBank/DDBJ whole genome shotgun (WGS) entry which is preliminary data.</text>
</comment>
<feature type="compositionally biased region" description="Gly residues" evidence="1">
    <location>
        <begin position="296"/>
        <end position="314"/>
    </location>
</feature>
<protein>
    <submittedName>
        <fullName evidence="2">Uncharacterized protein</fullName>
    </submittedName>
</protein>
<sequence length="334" mass="33158">MVDELHRGHLALVTDPGGHGQAGAAGRGTRPRAGQVGGEEGRRGGRGQPAQRAGRLQQGGGAAGGELVHRVMGDGDVAGLDLILQELAGGDGPGLGEGGGPAVGVRATEGPHHALEVPVEVALAVRDDQRRPAAVGLLELRGPLGELRPGGRAGAAEAGLLHQLGAEVHQVGRPGVRHAVVLAVVGVVLAQGVDEGLGLHPGRGPQLVERGGGLVEGEVEPGDVRGDDHVGQLTTGEGGVELLRQLLVVGTTVDEPGRGVRVGGVPGVDHLLLDGLRLARVVGPELERAVALLTGGGPGAAGGEGSHRGGGTGQGEETTTGEGHARSIPSVVDC</sequence>
<organism evidence="2">
    <name type="scientific">bioreactor metagenome</name>
    <dbReference type="NCBI Taxonomy" id="1076179"/>
    <lineage>
        <taxon>unclassified sequences</taxon>
        <taxon>metagenomes</taxon>
        <taxon>ecological metagenomes</taxon>
    </lineage>
</organism>
<evidence type="ECO:0000256" key="1">
    <source>
        <dbReference type="SAM" id="MobiDB-lite"/>
    </source>
</evidence>
<name>A0A644Y340_9ZZZZ</name>
<evidence type="ECO:0000313" key="2">
    <source>
        <dbReference type="EMBL" id="MPM20564.1"/>
    </source>
</evidence>
<feature type="region of interest" description="Disordered" evidence="1">
    <location>
        <begin position="296"/>
        <end position="334"/>
    </location>
</feature>
<proteinExistence type="predicted"/>
<feature type="region of interest" description="Disordered" evidence="1">
    <location>
        <begin position="12"/>
        <end position="62"/>
    </location>
</feature>
<reference evidence="2" key="1">
    <citation type="submission" date="2019-08" db="EMBL/GenBank/DDBJ databases">
        <authorList>
            <person name="Kucharzyk K."/>
            <person name="Murdoch R.W."/>
            <person name="Higgins S."/>
            <person name="Loffler F."/>
        </authorList>
    </citation>
    <scope>NUCLEOTIDE SEQUENCE</scope>
</reference>
<dbReference type="EMBL" id="VSSQ01003412">
    <property type="protein sequence ID" value="MPM20564.1"/>
    <property type="molecule type" value="Genomic_DNA"/>
</dbReference>
<feature type="compositionally biased region" description="Gly residues" evidence="1">
    <location>
        <begin position="17"/>
        <end position="26"/>
    </location>
</feature>
<accession>A0A644Y340</accession>